<dbReference type="Proteomes" id="UP000184518">
    <property type="component" value="Unassembled WGS sequence"/>
</dbReference>
<accession>A0A1M5JTT6</accession>
<dbReference type="AlphaFoldDB" id="A0A1M5JTT6"/>
<keyword evidence="2" id="KW-1185">Reference proteome</keyword>
<name>A0A1M5JTT6_9FLAO</name>
<dbReference type="EMBL" id="FQUT01000015">
    <property type="protein sequence ID" value="SHG43938.1"/>
    <property type="molecule type" value="Genomic_DNA"/>
</dbReference>
<gene>
    <name evidence="1" type="ORF">SAMN05443633_11583</name>
</gene>
<dbReference type="PROSITE" id="PS51257">
    <property type="entry name" value="PROKAR_LIPOPROTEIN"/>
    <property type="match status" value="1"/>
</dbReference>
<dbReference type="STRING" id="1416778.SAMN05443633_11583"/>
<evidence type="ECO:0000313" key="2">
    <source>
        <dbReference type="Proteomes" id="UP000184518"/>
    </source>
</evidence>
<organism evidence="1 2">
    <name type="scientific">Chryseobacterium arachidis</name>
    <dbReference type="NCBI Taxonomy" id="1416778"/>
    <lineage>
        <taxon>Bacteria</taxon>
        <taxon>Pseudomonadati</taxon>
        <taxon>Bacteroidota</taxon>
        <taxon>Flavobacteriia</taxon>
        <taxon>Flavobacteriales</taxon>
        <taxon>Weeksellaceae</taxon>
        <taxon>Chryseobacterium group</taxon>
        <taxon>Chryseobacterium</taxon>
    </lineage>
</organism>
<protein>
    <submittedName>
        <fullName evidence="1">Protein involved in gliding motility GldD</fullName>
    </submittedName>
</protein>
<reference evidence="2" key="1">
    <citation type="submission" date="2016-11" db="EMBL/GenBank/DDBJ databases">
        <authorList>
            <person name="Varghese N."/>
            <person name="Submissions S."/>
        </authorList>
    </citation>
    <scope>NUCLEOTIDE SEQUENCE [LARGE SCALE GENOMIC DNA]</scope>
    <source>
        <strain evidence="2">DSM 27619</strain>
    </source>
</reference>
<evidence type="ECO:0000313" key="1">
    <source>
        <dbReference type="EMBL" id="SHG43938.1"/>
    </source>
</evidence>
<proteinExistence type="predicted"/>
<sequence length="203" mass="24089">MLKFVFPYLKSNLYFCKMFKNAIFIFVALLLLSCGNKDTVPKPYGELRLEYPAPKYQKFENNCNYTFEYSDFAKITNAKKPCWYYLNYPKMKAKIFVTYYPIQNDFAAHIQEAEKMVYEHTIKASAIDTKSFEYPEKKVYGNFYELKGQSASNLQFYITDSTKHFVTAYLYFNTRPKPDSLAPAVDYIKKDMKHLLDTFEWKN</sequence>
<dbReference type="Pfam" id="PF25593">
    <property type="entry name" value="GldD_lipo"/>
    <property type="match status" value="1"/>
</dbReference>
<dbReference type="InterPro" id="IPR019850">
    <property type="entry name" value="GldD-like"/>
</dbReference>
<dbReference type="NCBIfam" id="TIGR03512">
    <property type="entry name" value="GldD_lipo"/>
    <property type="match status" value="1"/>
</dbReference>